<comment type="pathway">
    <text evidence="2">Protein modification; protein ubiquitination.</text>
</comment>
<comment type="similarity">
    <text evidence="3">Belongs to the SKP1 family.</text>
</comment>
<dbReference type="InterPro" id="IPR001232">
    <property type="entry name" value="SKP1-like"/>
</dbReference>
<dbReference type="InterPro" id="IPR036296">
    <property type="entry name" value="SKP1-like_dim_sf"/>
</dbReference>
<keyword evidence="11" id="KW-1185">Reference proteome</keyword>
<dbReference type="Proteomes" id="UP000823388">
    <property type="component" value="Chromosome 6K"/>
</dbReference>
<gene>
    <name evidence="10" type="ORF">PVAP13_6KG105300</name>
</gene>
<keyword evidence="5" id="KW-0833">Ubl conjugation pathway</keyword>
<comment type="subcellular location">
    <subcellularLocation>
        <location evidence="1">Nucleus</location>
    </subcellularLocation>
</comment>
<evidence type="ECO:0000256" key="6">
    <source>
        <dbReference type="ARBA" id="ARBA00023242"/>
    </source>
</evidence>
<reference evidence="10" key="1">
    <citation type="submission" date="2020-05" db="EMBL/GenBank/DDBJ databases">
        <title>WGS assembly of Panicum virgatum.</title>
        <authorList>
            <person name="Lovell J.T."/>
            <person name="Jenkins J."/>
            <person name="Shu S."/>
            <person name="Juenger T.E."/>
            <person name="Schmutz J."/>
        </authorList>
    </citation>
    <scope>NUCLEOTIDE SEQUENCE</scope>
    <source>
        <strain evidence="10">AP13</strain>
    </source>
</reference>
<feature type="compositionally biased region" description="Basic residues" evidence="8">
    <location>
        <begin position="219"/>
        <end position="232"/>
    </location>
</feature>
<evidence type="ECO:0000256" key="3">
    <source>
        <dbReference type="ARBA" id="ARBA00009993"/>
    </source>
</evidence>
<feature type="domain" description="SKP1 component dimerisation" evidence="9">
    <location>
        <begin position="118"/>
        <end position="155"/>
    </location>
</feature>
<evidence type="ECO:0000259" key="9">
    <source>
        <dbReference type="Pfam" id="PF01466"/>
    </source>
</evidence>
<keyword evidence="6" id="KW-0539">Nucleus</keyword>
<dbReference type="FunFam" id="3.30.710.10:FF:000022">
    <property type="entry name" value="SKP1-like protein 21 isoform X1"/>
    <property type="match status" value="1"/>
</dbReference>
<dbReference type="SMART" id="SM00512">
    <property type="entry name" value="Skp1"/>
    <property type="match status" value="1"/>
</dbReference>
<proteinExistence type="inferred from homology"/>
<evidence type="ECO:0000256" key="2">
    <source>
        <dbReference type="ARBA" id="ARBA00004906"/>
    </source>
</evidence>
<comment type="caution">
    <text evidence="10">The sequence shown here is derived from an EMBL/GenBank/DDBJ whole genome shotgun (WGS) entry which is preliminary data.</text>
</comment>
<evidence type="ECO:0000256" key="1">
    <source>
        <dbReference type="ARBA" id="ARBA00004123"/>
    </source>
</evidence>
<dbReference type="GO" id="GO:0006511">
    <property type="term" value="P:ubiquitin-dependent protein catabolic process"/>
    <property type="evidence" value="ECO:0007669"/>
    <property type="project" value="InterPro"/>
</dbReference>
<dbReference type="Gene3D" id="3.30.710.10">
    <property type="entry name" value="Potassium Channel Kv1.1, Chain A"/>
    <property type="match status" value="1"/>
</dbReference>
<evidence type="ECO:0000256" key="5">
    <source>
        <dbReference type="ARBA" id="ARBA00022786"/>
    </source>
</evidence>
<dbReference type="SUPFAM" id="SSF54695">
    <property type="entry name" value="POZ domain"/>
    <property type="match status" value="1"/>
</dbReference>
<evidence type="ECO:0000313" key="10">
    <source>
        <dbReference type="EMBL" id="KAG2582372.1"/>
    </source>
</evidence>
<evidence type="ECO:0000256" key="4">
    <source>
        <dbReference type="ARBA" id="ARBA00011621"/>
    </source>
</evidence>
<protein>
    <recommendedName>
        <fullName evidence="9">SKP1 component dimerisation domain-containing protein</fullName>
    </recommendedName>
</protein>
<dbReference type="InterPro" id="IPR016897">
    <property type="entry name" value="SKP1"/>
</dbReference>
<dbReference type="InterPro" id="IPR016072">
    <property type="entry name" value="Skp1_comp_dimer"/>
</dbReference>
<dbReference type="SUPFAM" id="SSF81382">
    <property type="entry name" value="Skp1 dimerisation domain-like"/>
    <property type="match status" value="1"/>
</dbReference>
<evidence type="ECO:0000313" key="11">
    <source>
        <dbReference type="Proteomes" id="UP000823388"/>
    </source>
</evidence>
<dbReference type="AlphaFoldDB" id="A0A8T0R987"/>
<feature type="region of interest" description="Disordered" evidence="8">
    <location>
        <begin position="215"/>
        <end position="249"/>
    </location>
</feature>
<evidence type="ECO:0000256" key="8">
    <source>
        <dbReference type="SAM" id="MobiDB-lite"/>
    </source>
</evidence>
<evidence type="ECO:0000256" key="7">
    <source>
        <dbReference type="ARBA" id="ARBA00054396"/>
    </source>
</evidence>
<organism evidence="10 11">
    <name type="scientific">Panicum virgatum</name>
    <name type="common">Blackwell switchgrass</name>
    <dbReference type="NCBI Taxonomy" id="38727"/>
    <lineage>
        <taxon>Eukaryota</taxon>
        <taxon>Viridiplantae</taxon>
        <taxon>Streptophyta</taxon>
        <taxon>Embryophyta</taxon>
        <taxon>Tracheophyta</taxon>
        <taxon>Spermatophyta</taxon>
        <taxon>Magnoliopsida</taxon>
        <taxon>Liliopsida</taxon>
        <taxon>Poales</taxon>
        <taxon>Poaceae</taxon>
        <taxon>PACMAD clade</taxon>
        <taxon>Panicoideae</taxon>
        <taxon>Panicodae</taxon>
        <taxon>Paniceae</taxon>
        <taxon>Panicinae</taxon>
        <taxon>Panicum</taxon>
        <taxon>Panicum sect. Hiantes</taxon>
    </lineage>
</organism>
<dbReference type="InterPro" id="IPR011333">
    <property type="entry name" value="SKP1/BTB/POZ_sf"/>
</dbReference>
<comment type="function">
    <text evidence="7">Involved in ubiquitination and subsequent proteasomal degradation of target proteins. Together with CUL1, RBX1 and a F-box protein, it forms a SCF E3 ubiquitin ligase complex. The functional specificity of this complex depends on the type of F-box protein. In the SCF complex, it serves as an adapter that links the F-box protein to CUL1.</text>
</comment>
<name>A0A8T0R987_PANVG</name>
<dbReference type="Pfam" id="PF01466">
    <property type="entry name" value="Skp1"/>
    <property type="match status" value="1"/>
</dbReference>
<dbReference type="GO" id="GO:0005634">
    <property type="term" value="C:nucleus"/>
    <property type="evidence" value="ECO:0007669"/>
    <property type="project" value="UniProtKB-SubCell"/>
</dbReference>
<accession>A0A8T0R987</accession>
<sequence>MSESELAVIKPEALKTYIWLQCFDGSIQQVEEEVAMFCPMICREIVKNGTGSSKNHAIVLPERVNPASLSLILDYCRFHQVPGRSNKERKSFDEKFVRIDTEKLCKLASAALGLQLRPLVDLTCGALARIIGGKTPDEVRDIFHLPDDLTEEEKLEPLKNINDDPTIRLLNRLYAKKRKELQERQKLKDVQTQEEQKDERSLDELLCFINGDGDSRGGKAAKNKRKTKRRKDQAKNPAKANSEPVNKEGASCVVPHKADSGNISGLPCRRPDLEGDIEYPFDDAELDDGLDPAMREEIDREVADFAMKLNLVWPERMRLDQDQRMESHVEWRRKTLGREEFCSRETQDGIASSNSLFCELYVPCFSSRK</sequence>
<comment type="subunit">
    <text evidence="4">Part of a SCF (SKP1-cullin-F-box) protein ligase complex.</text>
</comment>
<dbReference type="EMBL" id="CM029047">
    <property type="protein sequence ID" value="KAG2582372.1"/>
    <property type="molecule type" value="Genomic_DNA"/>
</dbReference>
<dbReference type="GO" id="GO:0009867">
    <property type="term" value="P:jasmonic acid mediated signaling pathway"/>
    <property type="evidence" value="ECO:0007669"/>
    <property type="project" value="UniProtKB-ARBA"/>
</dbReference>
<dbReference type="PANTHER" id="PTHR11165">
    <property type="entry name" value="SKP1"/>
    <property type="match status" value="1"/>
</dbReference>